<proteinExistence type="predicted"/>
<evidence type="ECO:0000256" key="1">
    <source>
        <dbReference type="SAM" id="Phobius"/>
    </source>
</evidence>
<keyword evidence="1" id="KW-0812">Transmembrane</keyword>
<evidence type="ECO:0000313" key="2">
    <source>
        <dbReference type="EMBL" id="AZI43117.1"/>
    </source>
</evidence>
<reference evidence="2 3" key="1">
    <citation type="submission" date="2018-11" db="EMBL/GenBank/DDBJ databases">
        <title>Deinococcus shelandsis sp. nov., isolated from South Shetland Islands soil of Antarctica.</title>
        <authorList>
            <person name="Tian J."/>
        </authorList>
    </citation>
    <scope>NUCLEOTIDE SEQUENCE [LARGE SCALE GENOMIC DNA]</scope>
    <source>
        <strain evidence="2 3">S14-83T</strain>
    </source>
</reference>
<dbReference type="AlphaFoldDB" id="A0A3G8YG04"/>
<evidence type="ECO:0008006" key="4">
    <source>
        <dbReference type="Google" id="ProtNLM"/>
    </source>
</evidence>
<gene>
    <name evidence="2" type="ORF">EHF33_10520</name>
</gene>
<feature type="transmembrane region" description="Helical" evidence="1">
    <location>
        <begin position="6"/>
        <end position="21"/>
    </location>
</feature>
<sequence length="114" mass="12942">MSLFHPILADLLLLALAALLLRSGARQLHYRDAPYLFRRRRLLWGALSLLLHGVALIGVMALLIELYSPVWWLAVLIGAVPVLLIFGYALRVISNPRRMAMLNKRHWKGPELVP</sequence>
<dbReference type="RefSeq" id="WP_124871036.1">
    <property type="nucleotide sequence ID" value="NZ_CP034183.1"/>
</dbReference>
<accession>A0A3G8YG04</accession>
<organism evidence="2 3">
    <name type="scientific">Deinococcus psychrotolerans</name>
    <dbReference type="NCBI Taxonomy" id="2489213"/>
    <lineage>
        <taxon>Bacteria</taxon>
        <taxon>Thermotogati</taxon>
        <taxon>Deinococcota</taxon>
        <taxon>Deinococci</taxon>
        <taxon>Deinococcales</taxon>
        <taxon>Deinococcaceae</taxon>
        <taxon>Deinococcus</taxon>
    </lineage>
</organism>
<feature type="transmembrane region" description="Helical" evidence="1">
    <location>
        <begin position="42"/>
        <end position="64"/>
    </location>
</feature>
<feature type="transmembrane region" description="Helical" evidence="1">
    <location>
        <begin position="70"/>
        <end position="90"/>
    </location>
</feature>
<protein>
    <recommendedName>
        <fullName evidence="4">DUF3325 domain-containing protein</fullName>
    </recommendedName>
</protein>
<name>A0A3G8YG04_9DEIO</name>
<keyword evidence="3" id="KW-1185">Reference proteome</keyword>
<dbReference type="OrthoDB" id="72733at2"/>
<dbReference type="Proteomes" id="UP000276417">
    <property type="component" value="Chromosome 1"/>
</dbReference>
<dbReference type="EMBL" id="CP034183">
    <property type="protein sequence ID" value="AZI43117.1"/>
    <property type="molecule type" value="Genomic_DNA"/>
</dbReference>
<dbReference type="KEGG" id="dph:EHF33_10520"/>
<evidence type="ECO:0000313" key="3">
    <source>
        <dbReference type="Proteomes" id="UP000276417"/>
    </source>
</evidence>
<keyword evidence="1" id="KW-0472">Membrane</keyword>
<keyword evidence="1" id="KW-1133">Transmembrane helix</keyword>